<evidence type="ECO:0000313" key="1">
    <source>
        <dbReference type="EMBL" id="ALC17404.1"/>
    </source>
</evidence>
<proteinExistence type="predicted"/>
<evidence type="ECO:0000313" key="2">
    <source>
        <dbReference type="Proteomes" id="UP000057158"/>
    </source>
</evidence>
<organism evidence="1 2">
    <name type="scientific">Desulfuromonas soudanensis</name>
    <dbReference type="NCBI Taxonomy" id="1603606"/>
    <lineage>
        <taxon>Bacteria</taxon>
        <taxon>Pseudomonadati</taxon>
        <taxon>Thermodesulfobacteriota</taxon>
        <taxon>Desulfuromonadia</taxon>
        <taxon>Desulfuromonadales</taxon>
        <taxon>Desulfuromonadaceae</taxon>
        <taxon>Desulfuromonas</taxon>
    </lineage>
</organism>
<reference evidence="1 2" key="1">
    <citation type="submission" date="2015-07" db="EMBL/GenBank/DDBJ databases">
        <title>Isolation and Genomic Characterization of a Novel Halophilic Metal-Reducing Deltaproteobacterium from the Deep Subsurface.</title>
        <authorList>
            <person name="Badalamenti J.P."/>
            <person name="Summers Z.M."/>
            <person name="Gralnick J.A."/>
            <person name="Bond D.R."/>
        </authorList>
    </citation>
    <scope>NUCLEOTIDE SEQUENCE [LARGE SCALE GENOMIC DNA]</scope>
    <source>
        <strain evidence="1 2">WTL</strain>
    </source>
</reference>
<gene>
    <name evidence="1" type="ORF">DSOUD_2653</name>
</gene>
<sequence>MKLDPRHKTERLGEHIPGFQGYRSVRRGQTDLLLRRYLAAELEKVRDRLADFIFGRETGGELHGKLAATLKTLAFLKAEISTGDDDTGSSAELSPEGEERILDFDLVLLEKIAGLHTPLEEMEWARAPAAIERNLDLLDEGVAEIDELYRQRRSLLRG</sequence>
<name>A0A0M4CYA0_9BACT</name>
<dbReference type="OrthoDB" id="9878430at2"/>
<dbReference type="EMBL" id="CP010802">
    <property type="protein sequence ID" value="ALC17404.1"/>
    <property type="molecule type" value="Genomic_DNA"/>
</dbReference>
<dbReference type="AlphaFoldDB" id="A0A0M4CYA0"/>
<dbReference type="Proteomes" id="UP000057158">
    <property type="component" value="Chromosome"/>
</dbReference>
<accession>A0A0M4CYA0</accession>
<dbReference type="STRING" id="1603606.DSOUD_2653"/>
<keyword evidence="2" id="KW-1185">Reference proteome</keyword>
<dbReference type="RefSeq" id="WP_053551412.1">
    <property type="nucleotide sequence ID" value="NZ_CP010802.1"/>
</dbReference>
<protein>
    <submittedName>
        <fullName evidence="1">Uncharacterized protein</fullName>
    </submittedName>
</protein>
<dbReference type="KEGG" id="des:DSOUD_2653"/>
<dbReference type="PATRIC" id="fig|1603606.3.peg.2885"/>